<keyword evidence="2" id="KW-1185">Reference proteome</keyword>
<dbReference type="EMBL" id="BEZZ01084243">
    <property type="protein sequence ID" value="GCC42632.1"/>
    <property type="molecule type" value="Genomic_DNA"/>
</dbReference>
<evidence type="ECO:0000313" key="1">
    <source>
        <dbReference type="EMBL" id="GCC42632.1"/>
    </source>
</evidence>
<name>A0A401TJ00_CHIPU</name>
<reference evidence="1 2" key="1">
    <citation type="journal article" date="2018" name="Nat. Ecol. Evol.">
        <title>Shark genomes provide insights into elasmobranch evolution and the origin of vertebrates.</title>
        <authorList>
            <person name="Hara Y"/>
            <person name="Yamaguchi K"/>
            <person name="Onimaru K"/>
            <person name="Kadota M"/>
            <person name="Koyanagi M"/>
            <person name="Keeley SD"/>
            <person name="Tatsumi K"/>
            <person name="Tanaka K"/>
            <person name="Motone F"/>
            <person name="Kageyama Y"/>
            <person name="Nozu R"/>
            <person name="Adachi N"/>
            <person name="Nishimura O"/>
            <person name="Nakagawa R"/>
            <person name="Tanegashima C"/>
            <person name="Kiyatake I"/>
            <person name="Matsumoto R"/>
            <person name="Murakumo K"/>
            <person name="Nishida K"/>
            <person name="Terakita A"/>
            <person name="Kuratani S"/>
            <person name="Sato K"/>
            <person name="Hyodo S Kuraku.S."/>
        </authorList>
    </citation>
    <scope>NUCLEOTIDE SEQUENCE [LARGE SCALE GENOMIC DNA]</scope>
</reference>
<gene>
    <name evidence="1" type="ORF">chiPu_0026630</name>
</gene>
<sequence length="405" mass="42703">EADALIGTGNAGVAERGERTGTREILDVVARCAVGIDALHVDGIARSGRDVLDRQGQLTRPAPLVVGMTGDFSAAVVGRVIVMRRERRLEQAPGLVDAERRDQIRSNRAGIVARAVGTESAGTLHTEILHAGLIVGRLILGRQGQRHAVAELRGVGELVDAGDRATAADEAVEIVARIVGPRRRELRDRLTHGEAGELDEGVIDADRAGGDTARAGVVRSSRRSDRRVDRRACRGARAIAVRGPAEGRIEEGANHAVFGRGAGVDVQVFTRTPGVAVGEAVLRTAGAGVVAGVIRVGVRQNVDAQIAAQLDAGVGARNKVEARTIERADLDVLDCLGLDRKVGRHGSAARGENCRRAQQKALNYLHAILQVMPCSAGKATNVPLPKTAAAQPFSRCAWSTRPLQA</sequence>
<feature type="non-terminal residue" evidence="1">
    <location>
        <position position="1"/>
    </location>
</feature>
<dbReference type="AlphaFoldDB" id="A0A401TJ00"/>
<proteinExistence type="predicted"/>
<dbReference type="Proteomes" id="UP000287033">
    <property type="component" value="Unassembled WGS sequence"/>
</dbReference>
<accession>A0A401TJ00</accession>
<protein>
    <submittedName>
        <fullName evidence="1">Uncharacterized protein</fullName>
    </submittedName>
</protein>
<organism evidence="1 2">
    <name type="scientific">Chiloscyllium punctatum</name>
    <name type="common">Brownbanded bambooshark</name>
    <name type="synonym">Hemiscyllium punctatum</name>
    <dbReference type="NCBI Taxonomy" id="137246"/>
    <lineage>
        <taxon>Eukaryota</taxon>
        <taxon>Metazoa</taxon>
        <taxon>Chordata</taxon>
        <taxon>Craniata</taxon>
        <taxon>Vertebrata</taxon>
        <taxon>Chondrichthyes</taxon>
        <taxon>Elasmobranchii</taxon>
        <taxon>Galeomorphii</taxon>
        <taxon>Galeoidea</taxon>
        <taxon>Orectolobiformes</taxon>
        <taxon>Hemiscylliidae</taxon>
        <taxon>Chiloscyllium</taxon>
    </lineage>
</organism>
<comment type="caution">
    <text evidence="1">The sequence shown here is derived from an EMBL/GenBank/DDBJ whole genome shotgun (WGS) entry which is preliminary data.</text>
</comment>
<evidence type="ECO:0000313" key="2">
    <source>
        <dbReference type="Proteomes" id="UP000287033"/>
    </source>
</evidence>